<accession>A0A1W1BC93</accession>
<gene>
    <name evidence="1" type="ORF">MNB_SV-6-1456</name>
</gene>
<name>A0A1W1BC93_9ZZZZ</name>
<proteinExistence type="predicted"/>
<protein>
    <submittedName>
        <fullName evidence="1">Lipoprotein, putative</fullName>
    </submittedName>
</protein>
<reference evidence="1" key="1">
    <citation type="submission" date="2016-10" db="EMBL/GenBank/DDBJ databases">
        <authorList>
            <person name="de Groot N.N."/>
        </authorList>
    </citation>
    <scope>NUCLEOTIDE SEQUENCE</scope>
</reference>
<keyword evidence="1" id="KW-0449">Lipoprotein</keyword>
<dbReference type="AlphaFoldDB" id="A0A1W1BC93"/>
<sequence length="111" mass="12233">MKSSRAIVGTTALIGLLALGGCASTSENMMQQGYGPNYSHGYEDGCNSGRKAGGSILDQFTKNVRLYDSNSKYREGWNDGFRVCKGEEKELLRGMENAQHDQAIRDSGRYR</sequence>
<dbReference type="PROSITE" id="PS51257">
    <property type="entry name" value="PROKAR_LIPOPROTEIN"/>
    <property type="match status" value="1"/>
</dbReference>
<dbReference type="EMBL" id="FPHC01000019">
    <property type="protein sequence ID" value="SFV51156.1"/>
    <property type="molecule type" value="Genomic_DNA"/>
</dbReference>
<evidence type="ECO:0000313" key="1">
    <source>
        <dbReference type="EMBL" id="SFV51156.1"/>
    </source>
</evidence>
<organism evidence="1">
    <name type="scientific">hydrothermal vent metagenome</name>
    <dbReference type="NCBI Taxonomy" id="652676"/>
    <lineage>
        <taxon>unclassified sequences</taxon>
        <taxon>metagenomes</taxon>
        <taxon>ecological metagenomes</taxon>
    </lineage>
</organism>